<dbReference type="InterPro" id="IPR029056">
    <property type="entry name" value="Ribokinase-like"/>
</dbReference>
<dbReference type="PANTHER" id="PTHR10584:SF157">
    <property type="entry name" value="SULFOFRUCTOSE KINASE"/>
    <property type="match status" value="1"/>
</dbReference>
<comment type="caution">
    <text evidence="4">The sequence shown here is derived from an EMBL/GenBank/DDBJ whole genome shotgun (WGS) entry which is preliminary data.</text>
</comment>
<evidence type="ECO:0000256" key="1">
    <source>
        <dbReference type="ARBA" id="ARBA00022679"/>
    </source>
</evidence>
<dbReference type="InterPro" id="IPR011611">
    <property type="entry name" value="PfkB_dom"/>
</dbReference>
<dbReference type="PANTHER" id="PTHR10584">
    <property type="entry name" value="SUGAR KINASE"/>
    <property type="match status" value="1"/>
</dbReference>
<dbReference type="GO" id="GO:0005829">
    <property type="term" value="C:cytosol"/>
    <property type="evidence" value="ECO:0007669"/>
    <property type="project" value="TreeGrafter"/>
</dbReference>
<gene>
    <name evidence="4" type="primary">kdgK_2</name>
    <name evidence="4" type="ORF">V7x_06400</name>
</gene>
<name>A0A5C6FU59_9PLAN</name>
<dbReference type="Pfam" id="PF00294">
    <property type="entry name" value="PfkB"/>
    <property type="match status" value="1"/>
</dbReference>
<protein>
    <submittedName>
        <fullName evidence="4">2-dehydro-3-deoxygluconokinase</fullName>
        <ecNumber evidence="4">2.7.1.45</ecNumber>
    </submittedName>
</protein>
<organism evidence="4 5">
    <name type="scientific">Crateriforma conspicua</name>
    <dbReference type="NCBI Taxonomy" id="2527996"/>
    <lineage>
        <taxon>Bacteria</taxon>
        <taxon>Pseudomonadati</taxon>
        <taxon>Planctomycetota</taxon>
        <taxon>Planctomycetia</taxon>
        <taxon>Planctomycetales</taxon>
        <taxon>Planctomycetaceae</taxon>
        <taxon>Crateriforma</taxon>
    </lineage>
</organism>
<dbReference type="OrthoDB" id="9813569at2"/>
<sequence length="334" mass="35691">MTGQRERNAESVDMVGIGVSVWDQIFLVDRYPDEDSVVRSDHRLQTIGGGIAVAMATASKLGCNAVLLDRLGHDDASMQIIDSLRRAGVNDGLLQRCQGVTASVASIWSAEKGGTRTIVFSPGRDIDLRWEERYVETVASAKLLHLSGRHLDASLQAIAIAKRSGTRVSYDGGAYRYRDSILPLVRQADILIVARQFAETMLAASIDGNTDVEQTLSPESLARTLFDATSAEIVGVTAGVDGSWFVSADSPDPRGESWHQPAFSVDKVVDTTGCGDVFHGAFLAAIARGQDPKSASRCAAHVAAINATAVGGLAFESSQLDIRLMGWPSAGKRF</sequence>
<dbReference type="EC" id="2.7.1.45" evidence="4"/>
<dbReference type="SUPFAM" id="SSF53613">
    <property type="entry name" value="Ribokinase-like"/>
    <property type="match status" value="1"/>
</dbReference>
<dbReference type="GO" id="GO:0008673">
    <property type="term" value="F:2-dehydro-3-deoxygluconokinase activity"/>
    <property type="evidence" value="ECO:0007669"/>
    <property type="project" value="UniProtKB-EC"/>
</dbReference>
<keyword evidence="1 4" id="KW-0808">Transferase</keyword>
<dbReference type="EMBL" id="SJPZ01000001">
    <property type="protein sequence ID" value="TWU65095.1"/>
    <property type="molecule type" value="Genomic_DNA"/>
</dbReference>
<dbReference type="AlphaFoldDB" id="A0A5C6FU59"/>
<evidence type="ECO:0000256" key="2">
    <source>
        <dbReference type="ARBA" id="ARBA00022777"/>
    </source>
</evidence>
<reference evidence="4 5" key="1">
    <citation type="submission" date="2019-02" db="EMBL/GenBank/DDBJ databases">
        <title>Deep-cultivation of Planctomycetes and their phenomic and genomic characterization uncovers novel biology.</title>
        <authorList>
            <person name="Wiegand S."/>
            <person name="Jogler M."/>
            <person name="Boedeker C."/>
            <person name="Pinto D."/>
            <person name="Vollmers J."/>
            <person name="Rivas-Marin E."/>
            <person name="Kohn T."/>
            <person name="Peeters S.H."/>
            <person name="Heuer A."/>
            <person name="Rast P."/>
            <person name="Oberbeckmann S."/>
            <person name="Bunk B."/>
            <person name="Jeske O."/>
            <person name="Meyerdierks A."/>
            <person name="Storesund J.E."/>
            <person name="Kallscheuer N."/>
            <person name="Luecker S."/>
            <person name="Lage O.M."/>
            <person name="Pohl T."/>
            <person name="Merkel B.J."/>
            <person name="Hornburger P."/>
            <person name="Mueller R.-W."/>
            <person name="Bruemmer F."/>
            <person name="Labrenz M."/>
            <person name="Spormann A.M."/>
            <person name="Op Den Camp H."/>
            <person name="Overmann J."/>
            <person name="Amann R."/>
            <person name="Jetten M.S.M."/>
            <person name="Mascher T."/>
            <person name="Medema M.H."/>
            <person name="Devos D.P."/>
            <person name="Kaster A.-K."/>
            <person name="Ovreas L."/>
            <person name="Rohde M."/>
            <person name="Galperin M.Y."/>
            <person name="Jogler C."/>
        </authorList>
    </citation>
    <scope>NUCLEOTIDE SEQUENCE [LARGE SCALE GENOMIC DNA]</scope>
    <source>
        <strain evidence="4 5">V7</strain>
    </source>
</reference>
<feature type="domain" description="Carbohydrate kinase PfkB" evidence="3">
    <location>
        <begin position="23"/>
        <end position="312"/>
    </location>
</feature>
<evidence type="ECO:0000259" key="3">
    <source>
        <dbReference type="Pfam" id="PF00294"/>
    </source>
</evidence>
<dbReference type="RefSeq" id="WP_146410718.1">
    <property type="nucleotide sequence ID" value="NZ_SJPZ01000001.1"/>
</dbReference>
<evidence type="ECO:0000313" key="4">
    <source>
        <dbReference type="EMBL" id="TWU65095.1"/>
    </source>
</evidence>
<keyword evidence="2 4" id="KW-0418">Kinase</keyword>
<evidence type="ECO:0000313" key="5">
    <source>
        <dbReference type="Proteomes" id="UP000316476"/>
    </source>
</evidence>
<accession>A0A5C6FU59</accession>
<dbReference type="Proteomes" id="UP000316476">
    <property type="component" value="Unassembled WGS sequence"/>
</dbReference>
<proteinExistence type="predicted"/>
<dbReference type="Gene3D" id="3.40.1190.20">
    <property type="match status" value="1"/>
</dbReference>